<dbReference type="AlphaFoldDB" id="A0A1I2CIM9"/>
<dbReference type="STRING" id="1177982.SAMN04489711_104108"/>
<evidence type="ECO:0000313" key="2">
    <source>
        <dbReference type="EMBL" id="SFE67985.1"/>
    </source>
</evidence>
<dbReference type="EMBL" id="FONX01000004">
    <property type="protein sequence ID" value="SFE67985.1"/>
    <property type="molecule type" value="Genomic_DNA"/>
</dbReference>
<protein>
    <submittedName>
        <fullName evidence="2">Uncharacterized membrane protein</fullName>
    </submittedName>
</protein>
<name>A0A1I2CIM9_9BURK</name>
<dbReference type="InterPro" id="IPR018750">
    <property type="entry name" value="DUF2306_membrane"/>
</dbReference>
<evidence type="ECO:0000313" key="3">
    <source>
        <dbReference type="Proteomes" id="UP000199119"/>
    </source>
</evidence>
<feature type="transmembrane region" description="Helical" evidence="1">
    <location>
        <begin position="106"/>
        <end position="125"/>
    </location>
</feature>
<keyword evidence="1" id="KW-0812">Transmembrane</keyword>
<feature type="transmembrane region" description="Helical" evidence="1">
    <location>
        <begin position="71"/>
        <end position="94"/>
    </location>
</feature>
<dbReference type="RefSeq" id="WP_092939054.1">
    <property type="nucleotide sequence ID" value="NZ_FONX01000004.1"/>
</dbReference>
<sequence length="137" mass="14966">MTVTPIVAIHMTAALLAVITGPVALWARQGRTARPRLHRAFGYAWVTLMIVAATSALFIRDFRSPNVAGFTPIHLLVVVTAAYLFAGLRALACGDIARHRRCMQRLYIGACVVAGLFTLLPQRAIGQLVWGAWLGWL</sequence>
<feature type="transmembrane region" description="Helical" evidence="1">
    <location>
        <begin position="6"/>
        <end position="28"/>
    </location>
</feature>
<organism evidence="2 3">
    <name type="scientific">Paracidovorax wautersii</name>
    <dbReference type="NCBI Taxonomy" id="1177982"/>
    <lineage>
        <taxon>Bacteria</taxon>
        <taxon>Pseudomonadati</taxon>
        <taxon>Pseudomonadota</taxon>
        <taxon>Betaproteobacteria</taxon>
        <taxon>Burkholderiales</taxon>
        <taxon>Comamonadaceae</taxon>
        <taxon>Paracidovorax</taxon>
    </lineage>
</organism>
<proteinExistence type="predicted"/>
<evidence type="ECO:0000256" key="1">
    <source>
        <dbReference type="SAM" id="Phobius"/>
    </source>
</evidence>
<reference evidence="3" key="1">
    <citation type="submission" date="2016-10" db="EMBL/GenBank/DDBJ databases">
        <authorList>
            <person name="Varghese N."/>
            <person name="Submissions S."/>
        </authorList>
    </citation>
    <scope>NUCLEOTIDE SEQUENCE [LARGE SCALE GENOMIC DNA]</scope>
    <source>
        <strain evidence="3">DSM 27981</strain>
    </source>
</reference>
<gene>
    <name evidence="2" type="ORF">SAMN04489711_104108</name>
</gene>
<accession>A0A1I2CIM9</accession>
<feature type="transmembrane region" description="Helical" evidence="1">
    <location>
        <begin position="40"/>
        <end position="59"/>
    </location>
</feature>
<dbReference type="Proteomes" id="UP000199119">
    <property type="component" value="Unassembled WGS sequence"/>
</dbReference>
<dbReference type="OrthoDB" id="3749011at2"/>
<keyword evidence="1" id="KW-0472">Membrane</keyword>
<dbReference type="Pfam" id="PF10067">
    <property type="entry name" value="DUF2306"/>
    <property type="match status" value="1"/>
</dbReference>
<keyword evidence="1" id="KW-1133">Transmembrane helix</keyword>
<keyword evidence="3" id="KW-1185">Reference proteome</keyword>